<keyword evidence="6" id="KW-0175">Coiled coil</keyword>
<accession>A0A8J4TUS1</accession>
<feature type="region of interest" description="Disordered" evidence="7">
    <location>
        <begin position="1098"/>
        <end position="1192"/>
    </location>
</feature>
<dbReference type="GO" id="GO:0045055">
    <property type="term" value="P:regulated exocytosis"/>
    <property type="evidence" value="ECO:0007669"/>
    <property type="project" value="TreeGrafter"/>
</dbReference>
<dbReference type="GO" id="GO:0005739">
    <property type="term" value="C:mitochondrion"/>
    <property type="evidence" value="ECO:0007669"/>
    <property type="project" value="TreeGrafter"/>
</dbReference>
<dbReference type="InterPro" id="IPR035892">
    <property type="entry name" value="C2_domain_sf"/>
</dbReference>
<evidence type="ECO:0000313" key="10">
    <source>
        <dbReference type="EMBL" id="KAF5896038.1"/>
    </source>
</evidence>
<dbReference type="SMART" id="SM00239">
    <property type="entry name" value="C2"/>
    <property type="match status" value="1"/>
</dbReference>
<feature type="compositionally biased region" description="Polar residues" evidence="7">
    <location>
        <begin position="977"/>
        <end position="997"/>
    </location>
</feature>
<sequence>MPLISLDDEDQRWVPTHVNVTVLRARTLRTKGKQGSRYVYTVIQLGKLKYTTGLTEKAAEPEWNEECSLELQPGLLECVGARPAKSGDLILTVMLRVLIGLDVFLGEAVVPLDKLFQRGTCPRNEWLKLHSKPGRKEKERGELQVTIQFTRNNMTASMYDLTIQDKPRSAFGKLKDRVTGKKRGDVESSSAILPGRYAALSGSTSQPFQEDGGVEEPVQDEYTDEGKSKVKGFFLKGKLQKNSDTRSCSSLASDSSLGSSTGEPFVPIELCSTPVYSSRVMEPFRTDADGGVKVMTHKRAHSDEASKITVASRPSTAVESVKGQNALLSKSTLCINGSHVYSEPVYSKGPGSLPIKRTLLEKCSPLSRSLQSLTRRSEDTQRRGSIDKSKKELEGEAEGCSAQTVGIPLSEGRPVHATAPLVMASSTTDISDKGKKLRKTLFSSGRSDTLPAKPEQGQEGRLRGWFGSSDTQNKPRLGVPPKVESSPETSSSHPPCYPTLPPRSLPLVSTTSHMPSSPVGPLSNPFSHSSPSPTSISPTNPFLTRLQRNPFFEELIAEEALKSPPAISAYQNSPFNHYPAFPVRTGLPSTIRDGTANKLSSIKRERPRSVARQRSLPALMPGTAEAATVNSNNAMQASRPLSESKSRGDRDEFEALATSRLKSPVGTPTRPSSVTIPPSPSSPYPIEYCSIKQKMADERISKDCILPALTSRRSGRTPLPFQERCSDSWLDRAQELAVQKEACLLFQTDLASLRNRERQRETNTKVSQLGKTLHCANLEENVNVRPSSHTVPKPRDGNLNILENGQDKILNDSQDGYEHMQENSQHSASDRTVPSTPFCLSDCDTTVSESLCSDYQVQINPESSSEMKPFPEQQIENIITTPDSNNNNTNDTSQFAFIDCDSSPSDVNQTTFGIINKDANKVSAQCPNATNFDSFGISSVPPEDFFNRMAEQEPLSPKESPDTVVVVVASGMPNDNHYINPSEQNSPQPHSKRTVSVESGDPNHKESSVSPQTIHQQDRDDGSVTAQHKPGATEDNAGLDVLHEVGCHLIYDKSKTKAAELESEADSSNVHVVESHKISESPSSLTDGISFKDLHARVAPRGSSSPSKTEVKSARIRTCSMRNCPKTDPGPTLSSDISPTKPSLSDLILHKTTPSPSFFHPNTTSDPSQSSSQMHRASTRPGLGSAPSEASYMTSTLQLQATAEHTLTPEEAEPASSRPPTEESSPHPVKPLTNIGTPGEKKSVLSKLRSSIHPGRSTQQNMTESEKQEVCMSAAHSHYQGLSNMELIALLLQQEIDMERQQEESELQATLLEKREAEVKKLKVQVRDLEDYIDKLLVRIMEQTPTLLQA</sequence>
<dbReference type="PROSITE" id="PS51511">
    <property type="entry name" value="FIP_RBD"/>
    <property type="match status" value="1"/>
</dbReference>
<feature type="domain" description="C2" evidence="8">
    <location>
        <begin position="1"/>
        <end position="127"/>
    </location>
</feature>
<gene>
    <name evidence="10" type="ORF">DAT39_014259</name>
</gene>
<evidence type="ECO:0000259" key="9">
    <source>
        <dbReference type="PROSITE" id="PS51511"/>
    </source>
</evidence>
<keyword evidence="4" id="KW-0967">Endosome</keyword>
<keyword evidence="3" id="KW-0597">Phosphoprotein</keyword>
<feature type="compositionally biased region" description="Pro residues" evidence="7">
    <location>
        <begin position="495"/>
        <end position="504"/>
    </location>
</feature>
<dbReference type="GO" id="GO:0015031">
    <property type="term" value="P:protein transport"/>
    <property type="evidence" value="ECO:0007669"/>
    <property type="project" value="UniProtKB-KW"/>
</dbReference>
<keyword evidence="11" id="KW-1185">Reference proteome</keyword>
<evidence type="ECO:0000256" key="2">
    <source>
        <dbReference type="ARBA" id="ARBA00022448"/>
    </source>
</evidence>
<feature type="compositionally biased region" description="Low complexity" evidence="7">
    <location>
        <begin position="245"/>
        <end position="262"/>
    </location>
</feature>
<feature type="compositionally biased region" description="Acidic residues" evidence="7">
    <location>
        <begin position="212"/>
        <end position="223"/>
    </location>
</feature>
<comment type="subcellular location">
    <subcellularLocation>
        <location evidence="1">Recycling endosome</location>
    </subcellularLocation>
</comment>
<feature type="compositionally biased region" description="Polar residues" evidence="7">
    <location>
        <begin position="1132"/>
        <end position="1143"/>
    </location>
</feature>
<feature type="compositionally biased region" description="Low complexity" evidence="7">
    <location>
        <begin position="479"/>
        <end position="494"/>
    </location>
</feature>
<feature type="coiled-coil region" evidence="6">
    <location>
        <begin position="1284"/>
        <end position="1339"/>
    </location>
</feature>
<dbReference type="PROSITE" id="PS50004">
    <property type="entry name" value="C2"/>
    <property type="match status" value="1"/>
</dbReference>
<dbReference type="Gene3D" id="2.60.40.150">
    <property type="entry name" value="C2 domain"/>
    <property type="match status" value="1"/>
</dbReference>
<feature type="region of interest" description="Disordered" evidence="7">
    <location>
        <begin position="370"/>
        <end position="401"/>
    </location>
</feature>
<evidence type="ECO:0000313" key="11">
    <source>
        <dbReference type="Proteomes" id="UP000727407"/>
    </source>
</evidence>
<dbReference type="Proteomes" id="UP000727407">
    <property type="component" value="Unassembled WGS sequence"/>
</dbReference>
<dbReference type="FunFam" id="2.60.40.150:FF:000070">
    <property type="entry name" value="rab11 family-interacting protein 2 isoform X1"/>
    <property type="match status" value="1"/>
</dbReference>
<dbReference type="SUPFAM" id="SSF49562">
    <property type="entry name" value="C2 domain (Calcium/lipid-binding domain, CaLB)"/>
    <property type="match status" value="1"/>
</dbReference>
<dbReference type="GO" id="GO:0045335">
    <property type="term" value="C:phagocytic vesicle"/>
    <property type="evidence" value="ECO:0007669"/>
    <property type="project" value="TreeGrafter"/>
</dbReference>
<name>A0A8J4TUS1_CLAMG</name>
<evidence type="ECO:0000256" key="1">
    <source>
        <dbReference type="ARBA" id="ARBA00004172"/>
    </source>
</evidence>
<evidence type="ECO:0000256" key="4">
    <source>
        <dbReference type="ARBA" id="ARBA00022753"/>
    </source>
</evidence>
<dbReference type="GO" id="GO:0055037">
    <property type="term" value="C:recycling endosome"/>
    <property type="evidence" value="ECO:0007669"/>
    <property type="project" value="UniProtKB-SubCell"/>
</dbReference>
<feature type="compositionally biased region" description="Polar residues" evidence="7">
    <location>
        <begin position="628"/>
        <end position="641"/>
    </location>
</feature>
<dbReference type="EMBL" id="QNUK01000295">
    <property type="protein sequence ID" value="KAF5896038.1"/>
    <property type="molecule type" value="Genomic_DNA"/>
</dbReference>
<dbReference type="InterPro" id="IPR037245">
    <property type="entry name" value="FIP-RBD_C_sf"/>
</dbReference>
<dbReference type="OrthoDB" id="8956628at2759"/>
<evidence type="ECO:0000256" key="5">
    <source>
        <dbReference type="ARBA" id="ARBA00022927"/>
    </source>
</evidence>
<organism evidence="10 11">
    <name type="scientific">Clarias magur</name>
    <name type="common">Asian catfish</name>
    <name type="synonym">Macropteronotus magur</name>
    <dbReference type="NCBI Taxonomy" id="1594786"/>
    <lineage>
        <taxon>Eukaryota</taxon>
        <taxon>Metazoa</taxon>
        <taxon>Chordata</taxon>
        <taxon>Craniata</taxon>
        <taxon>Vertebrata</taxon>
        <taxon>Euteleostomi</taxon>
        <taxon>Actinopterygii</taxon>
        <taxon>Neopterygii</taxon>
        <taxon>Teleostei</taxon>
        <taxon>Ostariophysi</taxon>
        <taxon>Siluriformes</taxon>
        <taxon>Clariidae</taxon>
        <taxon>Clarias</taxon>
    </lineage>
</organism>
<feature type="region of interest" description="Disordered" evidence="7">
    <location>
        <begin position="972"/>
        <end position="1039"/>
    </location>
</feature>
<dbReference type="Gene3D" id="1.20.5.2440">
    <property type="match status" value="1"/>
</dbReference>
<dbReference type="InterPro" id="IPR037789">
    <property type="entry name" value="FIP_classI"/>
</dbReference>
<dbReference type="GO" id="GO:0030141">
    <property type="term" value="C:secretory granule"/>
    <property type="evidence" value="ECO:0007669"/>
    <property type="project" value="TreeGrafter"/>
</dbReference>
<feature type="compositionally biased region" description="Low complexity" evidence="7">
    <location>
        <begin position="521"/>
        <end position="540"/>
    </location>
</feature>
<dbReference type="InterPro" id="IPR019018">
    <property type="entry name" value="Rab-bd_FIP-RBD"/>
</dbReference>
<dbReference type="PANTHER" id="PTHR15746">
    <property type="entry name" value="RAB11-RELATED"/>
    <property type="match status" value="1"/>
</dbReference>
<dbReference type="Pfam" id="PF09457">
    <property type="entry name" value="RBD-FIP"/>
    <property type="match status" value="1"/>
</dbReference>
<proteinExistence type="predicted"/>
<feature type="region of interest" description="Disordered" evidence="7">
    <location>
        <begin position="1206"/>
        <end position="1265"/>
    </location>
</feature>
<keyword evidence="2" id="KW-0813">Transport</keyword>
<dbReference type="Pfam" id="PF00168">
    <property type="entry name" value="C2"/>
    <property type="match status" value="1"/>
</dbReference>
<evidence type="ECO:0000256" key="3">
    <source>
        <dbReference type="ARBA" id="ARBA00022553"/>
    </source>
</evidence>
<feature type="compositionally biased region" description="Polar residues" evidence="7">
    <location>
        <begin position="1152"/>
        <end position="1176"/>
    </location>
</feature>
<feature type="region of interest" description="Disordered" evidence="7">
    <location>
        <begin position="244"/>
        <end position="263"/>
    </location>
</feature>
<evidence type="ECO:0000259" key="8">
    <source>
        <dbReference type="PROSITE" id="PS50004"/>
    </source>
</evidence>
<feature type="domain" description="FIP-RBD" evidence="9">
    <location>
        <begin position="1289"/>
        <end position="1350"/>
    </location>
</feature>
<dbReference type="SUPFAM" id="SSF144270">
    <property type="entry name" value="Eferin C-derminal domain-like"/>
    <property type="match status" value="1"/>
</dbReference>
<feature type="compositionally biased region" description="Basic and acidic residues" evidence="7">
    <location>
        <begin position="375"/>
        <end position="394"/>
    </location>
</feature>
<keyword evidence="5" id="KW-0653">Protein transport</keyword>
<dbReference type="GO" id="GO:0005769">
    <property type="term" value="C:early endosome"/>
    <property type="evidence" value="ECO:0007669"/>
    <property type="project" value="TreeGrafter"/>
</dbReference>
<evidence type="ECO:0000256" key="6">
    <source>
        <dbReference type="SAM" id="Coils"/>
    </source>
</evidence>
<dbReference type="InterPro" id="IPR000008">
    <property type="entry name" value="C2_dom"/>
</dbReference>
<protein>
    <submittedName>
        <fullName evidence="10">Rab11 family-interacting protein 1-like isoform X1</fullName>
    </submittedName>
</protein>
<feature type="region of interest" description="Disordered" evidence="7">
    <location>
        <begin position="603"/>
        <end position="682"/>
    </location>
</feature>
<comment type="caution">
    <text evidence="10">The sequence shown here is derived from an EMBL/GenBank/DDBJ whole genome shotgun (WGS) entry which is preliminary data.</text>
</comment>
<feature type="region of interest" description="Disordered" evidence="7">
    <location>
        <begin position="442"/>
        <end position="540"/>
    </location>
</feature>
<feature type="compositionally biased region" description="Low complexity" evidence="7">
    <location>
        <begin position="667"/>
        <end position="676"/>
    </location>
</feature>
<reference evidence="10" key="1">
    <citation type="submission" date="2020-07" db="EMBL/GenBank/DDBJ databases">
        <title>Clarias magur genome sequencing, assembly and annotation.</title>
        <authorList>
            <person name="Kushwaha B."/>
            <person name="Kumar R."/>
            <person name="Das P."/>
            <person name="Joshi C.G."/>
            <person name="Kumar D."/>
            <person name="Nagpure N.S."/>
            <person name="Pandey M."/>
            <person name="Agarwal S."/>
            <person name="Srivastava S."/>
            <person name="Singh M."/>
            <person name="Sahoo L."/>
            <person name="Jayasankar P."/>
            <person name="Meher P.K."/>
            <person name="Koringa P.G."/>
            <person name="Iquebal M.A."/>
            <person name="Das S.P."/>
            <person name="Bit A."/>
            <person name="Patnaik S."/>
            <person name="Patel N."/>
            <person name="Shah T.M."/>
            <person name="Hinsu A."/>
            <person name="Jena J.K."/>
        </authorList>
    </citation>
    <scope>NUCLEOTIDE SEQUENCE</scope>
    <source>
        <strain evidence="10">CIFAMagur01</strain>
        <tissue evidence="10">Testis</tissue>
    </source>
</reference>
<feature type="region of interest" description="Disordered" evidence="7">
    <location>
        <begin position="201"/>
        <end position="223"/>
    </location>
</feature>
<evidence type="ECO:0000256" key="7">
    <source>
        <dbReference type="SAM" id="MobiDB-lite"/>
    </source>
</evidence>
<dbReference type="PANTHER" id="PTHR15746:SF24">
    <property type="entry name" value="RAB11 FAMILY-INTERACTING PROTEIN 5"/>
    <property type="match status" value="1"/>
</dbReference>
<dbReference type="GO" id="GO:0031267">
    <property type="term" value="F:small GTPase binding"/>
    <property type="evidence" value="ECO:0007669"/>
    <property type="project" value="InterPro"/>
</dbReference>